<keyword evidence="1" id="KW-0732">Signal</keyword>
<dbReference type="RefSeq" id="WP_147844874.1">
    <property type="nucleotide sequence ID" value="NZ_VDUZ01000001.1"/>
</dbReference>
<dbReference type="AlphaFoldDB" id="A0A5C8PUZ7"/>
<protein>
    <submittedName>
        <fullName evidence="2">Uncharacterized protein</fullName>
    </submittedName>
</protein>
<evidence type="ECO:0000256" key="1">
    <source>
        <dbReference type="SAM" id="SignalP"/>
    </source>
</evidence>
<dbReference type="EMBL" id="VDUZ01000001">
    <property type="protein sequence ID" value="TXL82172.1"/>
    <property type="molecule type" value="Genomic_DNA"/>
</dbReference>
<dbReference type="Proteomes" id="UP000321638">
    <property type="component" value="Unassembled WGS sequence"/>
</dbReference>
<organism evidence="2 3">
    <name type="scientific">Vineibacter terrae</name>
    <dbReference type="NCBI Taxonomy" id="2586908"/>
    <lineage>
        <taxon>Bacteria</taxon>
        <taxon>Pseudomonadati</taxon>
        <taxon>Pseudomonadota</taxon>
        <taxon>Alphaproteobacteria</taxon>
        <taxon>Hyphomicrobiales</taxon>
        <taxon>Vineibacter</taxon>
    </lineage>
</organism>
<sequence>MIRVGLALAALAVCAAPALAQPAPRVVTDLALPVAEGYTFDPIPSPGRLAVGRDGGFYVLLHMFKRVADAADSAREEQVDLLAVAPAGTVTRRRTLPVQEVVGSSRFDLNALGVVAARSGDLAVFMSTTDPAGRSSARLLRLDPDFNLKKAAPVGPPTRHDDPGSFYVVETYLPTPDNAVLLAGGWGLGPVAWWMGKLSLDGVRLWQAGPGAGFPERVATIAPRPDGTWLSVAVEMHGVGRGTGWYIRRHATDGRPLARLTLAQPDDAVVAVLREGCMLIVNANPDSRRKAEMVLVDDRGRVARRMPWPYPRTSSVTANGAGIAAVVSDSDATDAPTWLVRADAKGTIIWRQGPMSVDEMTSLPDGRIAALAHPGQADAPPHLVVYADP</sequence>
<evidence type="ECO:0000313" key="2">
    <source>
        <dbReference type="EMBL" id="TXL82172.1"/>
    </source>
</evidence>
<reference evidence="2 3" key="1">
    <citation type="submission" date="2019-06" db="EMBL/GenBank/DDBJ databases">
        <title>New taxonomy in bacterial strain CC-CFT640, isolated from vineyard.</title>
        <authorList>
            <person name="Lin S.-Y."/>
            <person name="Tsai C.-F."/>
            <person name="Young C.-C."/>
        </authorList>
    </citation>
    <scope>NUCLEOTIDE SEQUENCE [LARGE SCALE GENOMIC DNA]</scope>
    <source>
        <strain evidence="2 3">CC-CFT640</strain>
    </source>
</reference>
<comment type="caution">
    <text evidence="2">The sequence shown here is derived from an EMBL/GenBank/DDBJ whole genome shotgun (WGS) entry which is preliminary data.</text>
</comment>
<keyword evidence="3" id="KW-1185">Reference proteome</keyword>
<feature type="signal peptide" evidence="1">
    <location>
        <begin position="1"/>
        <end position="20"/>
    </location>
</feature>
<accession>A0A5C8PUZ7</accession>
<evidence type="ECO:0000313" key="3">
    <source>
        <dbReference type="Proteomes" id="UP000321638"/>
    </source>
</evidence>
<proteinExistence type="predicted"/>
<gene>
    <name evidence="2" type="ORF">FHP25_00270</name>
</gene>
<name>A0A5C8PUZ7_9HYPH</name>
<feature type="chain" id="PRO_5022742074" evidence="1">
    <location>
        <begin position="21"/>
        <end position="389"/>
    </location>
</feature>
<dbReference type="OrthoDB" id="7374614at2"/>